<name>A0A2Z4JKN9_9BURK</name>
<reference evidence="2" key="1">
    <citation type="submission" date="2018-06" db="EMBL/GenBank/DDBJ databases">
        <title>Description of a new Polynucleobacter species.</title>
        <authorList>
            <person name="Hahn M.W."/>
        </authorList>
    </citation>
    <scope>NUCLEOTIDE SEQUENCE [LARGE SCALE GENOMIC DNA]</scope>
    <source>
        <strain evidence="2">MG-25-Pas1-D2</strain>
    </source>
</reference>
<dbReference type="PANTHER" id="PTHR21366:SF14">
    <property type="entry name" value="GLYOXALASE DOMAIN-CONTAINING PROTEIN 5"/>
    <property type="match status" value="1"/>
</dbReference>
<dbReference type="Pfam" id="PF00903">
    <property type="entry name" value="Glyoxalase"/>
    <property type="match status" value="1"/>
</dbReference>
<dbReference type="InterPro" id="IPR029068">
    <property type="entry name" value="Glyas_Bleomycin-R_OHBP_Dase"/>
</dbReference>
<dbReference type="EMBL" id="CP030085">
    <property type="protein sequence ID" value="AWW50170.1"/>
    <property type="molecule type" value="Genomic_DNA"/>
</dbReference>
<dbReference type="PANTHER" id="PTHR21366">
    <property type="entry name" value="GLYOXALASE FAMILY PROTEIN"/>
    <property type="match status" value="1"/>
</dbReference>
<dbReference type="KEGG" id="poh:DPM16_01980"/>
<dbReference type="Proteomes" id="UP000248592">
    <property type="component" value="Chromosome"/>
</dbReference>
<gene>
    <name evidence="1" type="ORF">Pas1_07120</name>
</gene>
<dbReference type="OrthoDB" id="9812656at2"/>
<evidence type="ECO:0000313" key="1">
    <source>
        <dbReference type="EMBL" id="AWW50170.1"/>
    </source>
</evidence>
<accession>A0A2Z4JKN9</accession>
<dbReference type="InterPro" id="IPR037523">
    <property type="entry name" value="VOC_core"/>
</dbReference>
<dbReference type="SUPFAM" id="SSF54593">
    <property type="entry name" value="Glyoxalase/Bleomycin resistance protein/Dihydroxybiphenyl dioxygenase"/>
    <property type="match status" value="1"/>
</dbReference>
<dbReference type="InterPro" id="IPR004360">
    <property type="entry name" value="Glyas_Fos-R_dOase_dom"/>
</dbReference>
<dbReference type="AlphaFoldDB" id="A0A2Z4JKN9"/>
<dbReference type="PROSITE" id="PS51819">
    <property type="entry name" value="VOC"/>
    <property type="match status" value="1"/>
</dbReference>
<dbReference type="InterPro" id="IPR050383">
    <property type="entry name" value="GlyoxalaseI/FosfomycinResist"/>
</dbReference>
<dbReference type="Gene3D" id="3.10.180.10">
    <property type="entry name" value="2,3-Dihydroxybiphenyl 1,2-Dioxygenase, domain 1"/>
    <property type="match status" value="1"/>
</dbReference>
<protein>
    <submittedName>
        <fullName evidence="1">VOC family protein</fullName>
    </submittedName>
</protein>
<dbReference type="RefSeq" id="WP_112203186.1">
    <property type="nucleotide sequence ID" value="NZ_CBCSBS010000001.1"/>
</dbReference>
<dbReference type="CDD" id="cd07253">
    <property type="entry name" value="GLOD5"/>
    <property type="match status" value="1"/>
</dbReference>
<dbReference type="GeneID" id="66831732"/>
<proteinExistence type="predicted"/>
<organism evidence="1 2">
    <name type="scientific">Polynucleobacter paneuropaeus</name>
    <dbReference type="NCBI Taxonomy" id="2527775"/>
    <lineage>
        <taxon>Bacteria</taxon>
        <taxon>Pseudomonadati</taxon>
        <taxon>Pseudomonadota</taxon>
        <taxon>Betaproteobacteria</taxon>
        <taxon>Burkholderiales</taxon>
        <taxon>Burkholderiaceae</taxon>
        <taxon>Polynucleobacter</taxon>
    </lineage>
</organism>
<sequence>MNTLIDRVDHLVLTVNDIETTTQFYEKAFGFEREFFKGPEGQPRYALLFGQQKINLQDRATETPTKAKVPTLGSGDFCLISKVPLDEVIAHLKQANIAIDVGPVSRRGALGPIRSIYLRDPDGNLVEVAEYV</sequence>
<evidence type="ECO:0000313" key="2">
    <source>
        <dbReference type="Proteomes" id="UP000248592"/>
    </source>
</evidence>